<protein>
    <submittedName>
        <fullName evidence="2">Trypsin-like peptidase domain-containing protein</fullName>
    </submittedName>
</protein>
<proteinExistence type="predicted"/>
<evidence type="ECO:0000313" key="2">
    <source>
        <dbReference type="EMBL" id="QOY87293.1"/>
    </source>
</evidence>
<sequence length="649" mass="68234">MPGAPVSEKAGGTRQAQAAAAPAALAAPPAERSALRLNILSAKEQALKPRGFARQSGVVRAVDGLDPAKLDWTVLADGRQDGRLLVESAGAVKLRVHFANFDAGQGEVWLRRGDGTVAGGPYTGKGPYGDGDFWSDPAEGAELQVEWVGEQDDQPAFRIDRVSHQWPMAASSDDPMYCQLDVSCYSEFSNAAKAVANLDFVADDGGVYICSGELVNSKRSAFAPLFLTANHCMSTETEVRSMVTYWNYQTSKCEAPVPDRAASTQISGGTMLLSYAAIGGDFTLIQLPKAPAGAYLLGWSATDPAVGSKVTAIHHPGPPPNNWKRIAFGTRDSDQKGAMYLDSQLFPLDNFLQFAETGGRVQQGSSGSPLLNENQQVVGVLSYGLIPADGGSYCDIPGASAYGKFSLIYPTIREFLEEVPAPALKASKAKLSFAVADGVAQEPSRQSVVITTDSATPRGFQISTGAPWLTPSVWTGTVSADQPVTVEFMAAPPALPVPGTFSTTATVAMGPVTVASLPVTPVSVAATVTVTSRKPVVTAAVLPNPVVAHTPGRDGTNFEFQLKVEEKAGFAVRISSLKIDGVIYSDHIKDLLGSTDLAANGSIQATIKANLQPSQADRYIELSGFSPATGARWSAKATTKFLPLPPAGE</sequence>
<dbReference type="KEGG" id="pfer:IRI77_31760"/>
<evidence type="ECO:0000313" key="3">
    <source>
        <dbReference type="Proteomes" id="UP000593892"/>
    </source>
</evidence>
<dbReference type="Pfam" id="PF13365">
    <property type="entry name" value="Trypsin_2"/>
    <property type="match status" value="1"/>
</dbReference>
<feature type="compositionally biased region" description="Low complexity" evidence="1">
    <location>
        <begin position="14"/>
        <end position="25"/>
    </location>
</feature>
<gene>
    <name evidence="2" type="ORF">IRI77_31760</name>
</gene>
<dbReference type="SUPFAM" id="SSF50494">
    <property type="entry name" value="Trypsin-like serine proteases"/>
    <property type="match status" value="1"/>
</dbReference>
<feature type="region of interest" description="Disordered" evidence="1">
    <location>
        <begin position="1"/>
        <end position="25"/>
    </location>
</feature>
<dbReference type="RefSeq" id="WP_194448962.1">
    <property type="nucleotide sequence ID" value="NZ_CP063849.1"/>
</dbReference>
<organism evidence="2 3">
    <name type="scientific">Paludibaculum fermentans</name>
    <dbReference type="NCBI Taxonomy" id="1473598"/>
    <lineage>
        <taxon>Bacteria</taxon>
        <taxon>Pseudomonadati</taxon>
        <taxon>Acidobacteriota</taxon>
        <taxon>Terriglobia</taxon>
        <taxon>Bryobacterales</taxon>
        <taxon>Bryobacteraceae</taxon>
        <taxon>Paludibaculum</taxon>
    </lineage>
</organism>
<dbReference type="PANTHER" id="PTHR36234">
    <property type="entry name" value="LYSYL ENDOPEPTIDASE"/>
    <property type="match status" value="1"/>
</dbReference>
<dbReference type="InterPro" id="IPR009003">
    <property type="entry name" value="Peptidase_S1_PA"/>
</dbReference>
<dbReference type="EMBL" id="CP063849">
    <property type="protein sequence ID" value="QOY87293.1"/>
    <property type="molecule type" value="Genomic_DNA"/>
</dbReference>
<evidence type="ECO:0000256" key="1">
    <source>
        <dbReference type="SAM" id="MobiDB-lite"/>
    </source>
</evidence>
<dbReference type="Gene3D" id="2.40.10.10">
    <property type="entry name" value="Trypsin-like serine proteases"/>
    <property type="match status" value="2"/>
</dbReference>
<dbReference type="AlphaFoldDB" id="A0A7S7SK10"/>
<name>A0A7S7SK10_PALFE</name>
<dbReference type="Proteomes" id="UP000593892">
    <property type="component" value="Chromosome"/>
</dbReference>
<dbReference type="InterPro" id="IPR043504">
    <property type="entry name" value="Peptidase_S1_PA_chymotrypsin"/>
</dbReference>
<dbReference type="PANTHER" id="PTHR36234:SF5">
    <property type="entry name" value="LYSYL ENDOPEPTIDASE"/>
    <property type="match status" value="1"/>
</dbReference>
<reference evidence="2 3" key="1">
    <citation type="submission" date="2020-10" db="EMBL/GenBank/DDBJ databases">
        <title>Complete genome sequence of Paludibaculum fermentans P105T, a facultatively anaerobic acidobacterium capable of dissimilatory Fe(III) reduction.</title>
        <authorList>
            <person name="Dedysh S.N."/>
            <person name="Beletsky A.V."/>
            <person name="Kulichevskaya I.S."/>
            <person name="Mardanov A.V."/>
            <person name="Ravin N.V."/>
        </authorList>
    </citation>
    <scope>NUCLEOTIDE SEQUENCE [LARGE SCALE GENOMIC DNA]</scope>
    <source>
        <strain evidence="2 3">P105</strain>
    </source>
</reference>
<accession>A0A7S7SK10</accession>
<keyword evidence="3" id="KW-1185">Reference proteome</keyword>